<keyword evidence="2" id="KW-0732">Signal</keyword>
<comment type="caution">
    <text evidence="3">The sequence shown here is derived from an EMBL/GenBank/DDBJ whole genome shotgun (WGS) entry which is preliminary data.</text>
</comment>
<reference evidence="3 4" key="1">
    <citation type="submission" date="2014-06" db="EMBL/GenBank/DDBJ databases">
        <authorList>
            <person name="Bishop-Lilly K.A."/>
            <person name="Broomall S.M."/>
            <person name="Chain P.S."/>
            <person name="Chertkov O."/>
            <person name="Coyne S.R."/>
            <person name="Daligault H.E."/>
            <person name="Davenport K.W."/>
            <person name="Erkkila T."/>
            <person name="Frey K.G."/>
            <person name="Gibbons H.S."/>
            <person name="Gu W."/>
            <person name="Jaissle J."/>
            <person name="Johnson S.L."/>
            <person name="Koroleva G.I."/>
            <person name="Ladner J.T."/>
            <person name="Lo C.-C."/>
            <person name="Minogue T.D."/>
            <person name="Munk C."/>
            <person name="Palacios G.F."/>
            <person name="Redden C.L."/>
            <person name="Rosenzweig C.N."/>
            <person name="Scholz M.B."/>
            <person name="Teshima H."/>
            <person name="Xu Y."/>
        </authorList>
    </citation>
    <scope>NUCLEOTIDE SEQUENCE [LARGE SCALE GENOMIC DNA]</scope>
    <source>
        <strain evidence="3 4">DWS 37UF10B-2</strain>
    </source>
</reference>
<sequence length="108" mass="11129">MRKTFLLSFVSMALALSAAGPSAPACADEGMQPDRAMQLAGNTPSTQHGNGFGILTVSAPQPLPAANAAVTLWDEIPPPPLLPMPLPAPQPGDVRHAMEGNARGNTHP</sequence>
<evidence type="ECO:0000313" key="4">
    <source>
        <dbReference type="Proteomes" id="UP000029575"/>
    </source>
</evidence>
<evidence type="ECO:0000313" key="3">
    <source>
        <dbReference type="EMBL" id="KGB99861.1"/>
    </source>
</evidence>
<evidence type="ECO:0000256" key="1">
    <source>
        <dbReference type="SAM" id="MobiDB-lite"/>
    </source>
</evidence>
<organism evidence="3 4">
    <name type="scientific">Burkholderia cepacia</name>
    <name type="common">Pseudomonas cepacia</name>
    <dbReference type="NCBI Taxonomy" id="292"/>
    <lineage>
        <taxon>Bacteria</taxon>
        <taxon>Pseudomonadati</taxon>
        <taxon>Pseudomonadota</taxon>
        <taxon>Betaproteobacteria</taxon>
        <taxon>Burkholderiales</taxon>
        <taxon>Burkholderiaceae</taxon>
        <taxon>Burkholderia</taxon>
        <taxon>Burkholderia cepacia complex</taxon>
    </lineage>
</organism>
<protein>
    <recommendedName>
        <fullName evidence="5">Lipoprotein</fullName>
    </recommendedName>
</protein>
<evidence type="ECO:0008006" key="5">
    <source>
        <dbReference type="Google" id="ProtNLM"/>
    </source>
</evidence>
<name>A0AA89CDK9_BURCE</name>
<evidence type="ECO:0000256" key="2">
    <source>
        <dbReference type="SAM" id="SignalP"/>
    </source>
</evidence>
<accession>A0AA89CDK9</accession>
<feature type="compositionally biased region" description="Pro residues" evidence="1">
    <location>
        <begin position="81"/>
        <end position="90"/>
    </location>
</feature>
<feature type="signal peptide" evidence="2">
    <location>
        <begin position="1"/>
        <end position="27"/>
    </location>
</feature>
<proteinExistence type="predicted"/>
<dbReference type="EMBL" id="JPGD01000005">
    <property type="protein sequence ID" value="KGB99861.1"/>
    <property type="molecule type" value="Genomic_DNA"/>
</dbReference>
<feature type="chain" id="PRO_5041671471" description="Lipoprotein" evidence="2">
    <location>
        <begin position="28"/>
        <end position="108"/>
    </location>
</feature>
<feature type="region of interest" description="Disordered" evidence="1">
    <location>
        <begin position="81"/>
        <end position="108"/>
    </location>
</feature>
<gene>
    <name evidence="3" type="ORF">DM43_2903</name>
</gene>
<dbReference type="Proteomes" id="UP000029575">
    <property type="component" value="Unassembled WGS sequence"/>
</dbReference>
<dbReference type="AlphaFoldDB" id="A0AA89CDK9"/>